<dbReference type="STRING" id="872965.SE16_08255"/>
<organism evidence="7 9">
    <name type="scientific">Ardenticatena maritima</name>
    <dbReference type="NCBI Taxonomy" id="872965"/>
    <lineage>
        <taxon>Bacteria</taxon>
        <taxon>Bacillati</taxon>
        <taxon>Chloroflexota</taxon>
        <taxon>Ardenticatenia</taxon>
        <taxon>Ardenticatenales</taxon>
        <taxon>Ardenticatenaceae</taxon>
        <taxon>Ardenticatena</taxon>
    </lineage>
</organism>
<keyword evidence="9" id="KW-1185">Reference proteome</keyword>
<evidence type="ECO:0000256" key="3">
    <source>
        <dbReference type="ARBA" id="ARBA00022962"/>
    </source>
</evidence>
<evidence type="ECO:0000313" key="9">
    <source>
        <dbReference type="Proteomes" id="UP000037784"/>
    </source>
</evidence>
<dbReference type="Pfam" id="PF01656">
    <property type="entry name" value="CbiA"/>
    <property type="match status" value="1"/>
</dbReference>
<feature type="domain" description="CobB/CobQ-like glutamine amidotransferase" evidence="6">
    <location>
        <begin position="255"/>
        <end position="444"/>
    </location>
</feature>
<dbReference type="InterPro" id="IPR033949">
    <property type="entry name" value="CobQ_GATase1"/>
</dbReference>
<feature type="domain" description="CobQ/CobB/MinD/ParA nucleotide binding" evidence="5">
    <location>
        <begin position="7"/>
        <end position="237"/>
    </location>
</feature>
<dbReference type="NCBIfam" id="NF001989">
    <property type="entry name" value="PRK00784.1"/>
    <property type="match status" value="1"/>
</dbReference>
<dbReference type="Gene3D" id="3.40.50.300">
    <property type="entry name" value="P-loop containing nucleotide triphosphate hydrolases"/>
    <property type="match status" value="1"/>
</dbReference>
<dbReference type="InterPro" id="IPR027417">
    <property type="entry name" value="P-loop_NTPase"/>
</dbReference>
<reference evidence="8 10" key="2">
    <citation type="submission" date="2015-07" db="EMBL/GenBank/DDBJ databases">
        <title>Whole genome sequence of Ardenticatena maritima DSM 23922.</title>
        <authorList>
            <person name="Hemp J."/>
            <person name="Ward L.M."/>
            <person name="Pace L.A."/>
            <person name="Fischer W.W."/>
        </authorList>
    </citation>
    <scope>NUCLEOTIDE SEQUENCE [LARGE SCALE GENOMIC DNA]</scope>
    <source>
        <strain evidence="8 10">110S</strain>
    </source>
</reference>
<evidence type="ECO:0000256" key="1">
    <source>
        <dbReference type="ARBA" id="ARBA00004953"/>
    </source>
</evidence>
<evidence type="ECO:0000313" key="7">
    <source>
        <dbReference type="EMBL" id="GAP64427.1"/>
    </source>
</evidence>
<dbReference type="GO" id="GO:0016874">
    <property type="term" value="F:ligase activity"/>
    <property type="evidence" value="ECO:0007669"/>
    <property type="project" value="UniProtKB-KW"/>
</dbReference>
<feature type="active site" evidence="4">
    <location>
        <position position="438"/>
    </location>
</feature>
<proteinExistence type="inferred from homology"/>
<dbReference type="GO" id="GO:0009236">
    <property type="term" value="P:cobalamin biosynthetic process"/>
    <property type="evidence" value="ECO:0007669"/>
    <property type="project" value="UniProtKB-UniRule"/>
</dbReference>
<evidence type="ECO:0000313" key="10">
    <source>
        <dbReference type="Proteomes" id="UP000050502"/>
    </source>
</evidence>
<reference evidence="9" key="3">
    <citation type="submission" date="2015-08" db="EMBL/GenBank/DDBJ databases">
        <title>Draft Genome Sequence of a Heterotrophic Facultative Anaerobic Bacterium Ardenticatena maritima Strain 110S.</title>
        <authorList>
            <person name="Kawaichi S."/>
            <person name="Yoshida T."/>
            <person name="Sako Y."/>
            <person name="Nakamura R."/>
        </authorList>
    </citation>
    <scope>NUCLEOTIDE SEQUENCE [LARGE SCALE GENOMIC DNA]</scope>
    <source>
        <strain evidence="9">110S</strain>
    </source>
</reference>
<evidence type="ECO:0000313" key="8">
    <source>
        <dbReference type="EMBL" id="KPL87611.1"/>
    </source>
</evidence>
<dbReference type="SUPFAM" id="SSF52540">
    <property type="entry name" value="P-loop containing nucleoside triphosphate hydrolases"/>
    <property type="match status" value="1"/>
</dbReference>
<feature type="active site" description="Nucleophile" evidence="4">
    <location>
        <position position="335"/>
    </location>
</feature>
<dbReference type="CDD" id="cd01750">
    <property type="entry name" value="GATase1_CobQ"/>
    <property type="match status" value="1"/>
</dbReference>
<comment type="caution">
    <text evidence="7">The sequence shown here is derived from an EMBL/GenBank/DDBJ whole genome shotgun (WGS) entry which is preliminary data.</text>
</comment>
<dbReference type="GO" id="GO:0015420">
    <property type="term" value="F:ABC-type vitamin B12 transporter activity"/>
    <property type="evidence" value="ECO:0007669"/>
    <property type="project" value="UniProtKB-UniRule"/>
</dbReference>
<protein>
    <recommendedName>
        <fullName evidence="4">Cobyric acid synthase</fullName>
    </recommendedName>
</protein>
<evidence type="ECO:0000259" key="5">
    <source>
        <dbReference type="Pfam" id="PF01656"/>
    </source>
</evidence>
<dbReference type="PATRIC" id="fig|872965.6.peg.1693"/>
<dbReference type="AlphaFoldDB" id="A0A0N0RFV7"/>
<keyword evidence="3 4" id="KW-0315">Glutamine amidotransferase</keyword>
<dbReference type="InterPro" id="IPR004459">
    <property type="entry name" value="CobQ_synth"/>
</dbReference>
<dbReference type="Gene3D" id="3.40.50.880">
    <property type="match status" value="1"/>
</dbReference>
<comment type="pathway">
    <text evidence="1 4">Cofactor biosynthesis; adenosylcobalamin biosynthesis.</text>
</comment>
<dbReference type="InterPro" id="IPR011698">
    <property type="entry name" value="GATase_3"/>
</dbReference>
<dbReference type="CDD" id="cd05389">
    <property type="entry name" value="CobQ_N"/>
    <property type="match status" value="1"/>
</dbReference>
<accession>A0A0N0RFV7</accession>
<dbReference type="Pfam" id="PF07685">
    <property type="entry name" value="GATase_3"/>
    <property type="match status" value="1"/>
</dbReference>
<reference evidence="7 9" key="1">
    <citation type="journal article" date="2015" name="Genome Announc.">
        <title>Draft Genome Sequence of a Heterotrophic Facultative Anaerobic Thermophilic Bacterium, Ardenticatena maritima Strain 110ST.</title>
        <authorList>
            <person name="Kawaichi S."/>
            <person name="Yoshida T."/>
            <person name="Sako Y."/>
            <person name="Nakamura R."/>
        </authorList>
    </citation>
    <scope>NUCLEOTIDE SEQUENCE [LARGE SCALE GENOMIC DNA]</scope>
    <source>
        <strain evidence="7 9">110S</strain>
    </source>
</reference>
<keyword evidence="7" id="KW-0436">Ligase</keyword>
<dbReference type="InParanoid" id="A0A0N0RFV7"/>
<keyword evidence="2 4" id="KW-0169">Cobalamin biosynthesis</keyword>
<dbReference type="InterPro" id="IPR029062">
    <property type="entry name" value="Class_I_gatase-like"/>
</dbReference>
<evidence type="ECO:0000256" key="2">
    <source>
        <dbReference type="ARBA" id="ARBA00022573"/>
    </source>
</evidence>
<name>A0A0N0RFV7_9CHLR</name>
<sequence>MPLAPVLMIQGTHSNAGKSLMVTALCRIFARRGLRVAPFKAQNMALNSFVTPEGHEIGRAQAVQAEAAGVAPHVDMNPILIKPEGDGVSQLMLNGRPYTRLHAGNFYALKTELWPHVTAALDRLRQRFDLVIAEGAGSPAEINLKAGDIVNMRVARYANAPVLLVGDIDRGGVFAALVGTMVLLEPEERALVKGFIINKFRGDVRLLGDGLTMLQERAFGVPTLGVVPFLPNLRIADEDSVALETRHVRGDGEIEIAVVRLPRISNFDDFDALAAEPGVRVRFVQHPDEMTERPTALILPGSKATIADLAWLRATGLAARIQALAREGVPLVGICGGYQMLGQWLEDPDGVEAPPGTRVPGLGLLPTHTIFARQKATFQVEVEGCSGALFAGIAGARGYEIHMGRTQSPAPLLRLRRTSGETVLDGAQQGAVWGTYVHGLFDNAALRHAWLKSLGWRPQGVGLSENWREREYDRLADHVAAHVDINAIAALVEQAGKPSA</sequence>
<evidence type="ECO:0000259" key="6">
    <source>
        <dbReference type="Pfam" id="PF07685"/>
    </source>
</evidence>
<dbReference type="Proteomes" id="UP000050502">
    <property type="component" value="Unassembled WGS sequence"/>
</dbReference>
<comment type="similarity">
    <text evidence="4">Belongs to the CobB/CobQ family. CobQ subfamily.</text>
</comment>
<dbReference type="EMBL" id="LGKN01000005">
    <property type="protein sequence ID" value="KPL87611.1"/>
    <property type="molecule type" value="Genomic_DNA"/>
</dbReference>
<dbReference type="InterPro" id="IPR047045">
    <property type="entry name" value="CobQ_N"/>
</dbReference>
<comment type="function">
    <text evidence="4">Catalyzes amidations at positions B, D, E, and G on adenosylcobyrinic A,C-diamide. NH(2) groups are provided by glutamine, and one molecule of ATP is hydrogenolyzed for each amidation.</text>
</comment>
<dbReference type="UniPathway" id="UPA00148"/>
<dbReference type="InterPro" id="IPR002586">
    <property type="entry name" value="CobQ/CobB/MinD/ParA_Nub-bd_dom"/>
</dbReference>
<dbReference type="EMBL" id="BBZA01000264">
    <property type="protein sequence ID" value="GAP64427.1"/>
    <property type="molecule type" value="Genomic_DNA"/>
</dbReference>
<dbReference type="PANTHER" id="PTHR21343:SF1">
    <property type="entry name" value="COBYRIC ACID SYNTHASE"/>
    <property type="match status" value="1"/>
</dbReference>
<dbReference type="HAMAP" id="MF_00028">
    <property type="entry name" value="CobQ"/>
    <property type="match status" value="1"/>
</dbReference>
<dbReference type="PANTHER" id="PTHR21343">
    <property type="entry name" value="DETHIOBIOTIN SYNTHETASE"/>
    <property type="match status" value="1"/>
</dbReference>
<dbReference type="NCBIfam" id="TIGR00313">
    <property type="entry name" value="cobQ"/>
    <property type="match status" value="1"/>
</dbReference>
<dbReference type="SUPFAM" id="SSF52317">
    <property type="entry name" value="Class I glutamine amidotransferase-like"/>
    <property type="match status" value="1"/>
</dbReference>
<dbReference type="PROSITE" id="PS51274">
    <property type="entry name" value="GATASE_COBBQ"/>
    <property type="match status" value="1"/>
</dbReference>
<dbReference type="RefSeq" id="WP_054494109.1">
    <property type="nucleotide sequence ID" value="NZ_BBZA01000264.1"/>
</dbReference>
<dbReference type="Proteomes" id="UP000037784">
    <property type="component" value="Unassembled WGS sequence"/>
</dbReference>
<evidence type="ECO:0000256" key="4">
    <source>
        <dbReference type="HAMAP-Rule" id="MF_00028"/>
    </source>
</evidence>
<gene>
    <name evidence="4" type="primary">cobQ</name>
    <name evidence="7" type="ORF">ARMA_2850</name>
    <name evidence="8" type="ORF">SE16_08255</name>
</gene>